<gene>
    <name evidence="1" type="ORF">EYF80_058535</name>
</gene>
<comment type="caution">
    <text evidence="1">The sequence shown here is derived from an EMBL/GenBank/DDBJ whole genome shotgun (WGS) entry which is preliminary data.</text>
</comment>
<keyword evidence="2" id="KW-1185">Reference proteome</keyword>
<evidence type="ECO:0000313" key="2">
    <source>
        <dbReference type="Proteomes" id="UP000314294"/>
    </source>
</evidence>
<sequence length="125" mass="13688">MVWLMVTTYGPVKVTRPGLATACWYLHDNEGEVIKVIEVVKVIEAIKVIEVVKRAAPQFDPSLFYTHACSPSPSPTVASCLKCRQELGWPSRSSRCFTGISGCTNTMHRTNAVSCTCTEEHGRGG</sequence>
<dbReference type="EMBL" id="SRLO01003595">
    <property type="protein sequence ID" value="TNN31313.1"/>
    <property type="molecule type" value="Genomic_DNA"/>
</dbReference>
<organism evidence="1 2">
    <name type="scientific">Liparis tanakae</name>
    <name type="common">Tanaka's snailfish</name>
    <dbReference type="NCBI Taxonomy" id="230148"/>
    <lineage>
        <taxon>Eukaryota</taxon>
        <taxon>Metazoa</taxon>
        <taxon>Chordata</taxon>
        <taxon>Craniata</taxon>
        <taxon>Vertebrata</taxon>
        <taxon>Euteleostomi</taxon>
        <taxon>Actinopterygii</taxon>
        <taxon>Neopterygii</taxon>
        <taxon>Teleostei</taxon>
        <taxon>Neoteleostei</taxon>
        <taxon>Acanthomorphata</taxon>
        <taxon>Eupercaria</taxon>
        <taxon>Perciformes</taxon>
        <taxon>Cottioidei</taxon>
        <taxon>Cottales</taxon>
        <taxon>Liparidae</taxon>
        <taxon>Liparis</taxon>
    </lineage>
</organism>
<protein>
    <submittedName>
        <fullName evidence="1">Uncharacterized protein</fullName>
    </submittedName>
</protein>
<proteinExistence type="predicted"/>
<dbReference type="AlphaFoldDB" id="A0A4Z2ERB7"/>
<name>A0A4Z2ERB7_9TELE</name>
<dbReference type="Proteomes" id="UP000314294">
    <property type="component" value="Unassembled WGS sequence"/>
</dbReference>
<accession>A0A4Z2ERB7</accession>
<reference evidence="1 2" key="1">
    <citation type="submission" date="2019-03" db="EMBL/GenBank/DDBJ databases">
        <title>First draft genome of Liparis tanakae, snailfish: a comprehensive survey of snailfish specific genes.</title>
        <authorList>
            <person name="Kim W."/>
            <person name="Song I."/>
            <person name="Jeong J.-H."/>
            <person name="Kim D."/>
            <person name="Kim S."/>
            <person name="Ryu S."/>
            <person name="Song J.Y."/>
            <person name="Lee S.K."/>
        </authorList>
    </citation>
    <scope>NUCLEOTIDE SEQUENCE [LARGE SCALE GENOMIC DNA]</scope>
    <source>
        <tissue evidence="1">Muscle</tissue>
    </source>
</reference>
<evidence type="ECO:0000313" key="1">
    <source>
        <dbReference type="EMBL" id="TNN31313.1"/>
    </source>
</evidence>